<evidence type="ECO:0000256" key="1">
    <source>
        <dbReference type="SAM" id="MobiDB-lite"/>
    </source>
</evidence>
<comment type="caution">
    <text evidence="2">The sequence shown here is derived from an EMBL/GenBank/DDBJ whole genome shotgun (WGS) entry which is preliminary data.</text>
</comment>
<accession>A0ABW6LN37</accession>
<protein>
    <submittedName>
        <fullName evidence="2">Uncharacterized protein</fullName>
    </submittedName>
</protein>
<dbReference type="EMBL" id="JBIAFP010000028">
    <property type="protein sequence ID" value="MFE9229829.1"/>
    <property type="molecule type" value="Genomic_DNA"/>
</dbReference>
<evidence type="ECO:0000313" key="3">
    <source>
        <dbReference type="Proteomes" id="UP001601288"/>
    </source>
</evidence>
<organism evidence="2 3">
    <name type="scientific">Streptomyces massasporeus</name>
    <dbReference type="NCBI Taxonomy" id="67324"/>
    <lineage>
        <taxon>Bacteria</taxon>
        <taxon>Bacillati</taxon>
        <taxon>Actinomycetota</taxon>
        <taxon>Actinomycetes</taxon>
        <taxon>Kitasatosporales</taxon>
        <taxon>Streptomycetaceae</taxon>
        <taxon>Streptomyces</taxon>
    </lineage>
</organism>
<feature type="compositionally biased region" description="Polar residues" evidence="1">
    <location>
        <begin position="871"/>
        <end position="881"/>
    </location>
</feature>
<gene>
    <name evidence="2" type="ORF">ACFYM3_35620</name>
</gene>
<sequence length="948" mass="101923">MSTVPERQVFTERRVVAEWAVVGKLPGTAMGFSVLDGSLTEESATVLLRASTTASPESDRPGTPEALPWRTFRSGIGSSPEAFAARIDMGRCSGTDATGRPIFPSLLLTVDWASASAAGLTWTSFDRAAAQAPTVYGRTAFAAAPSPALSLPVPVTPAEELADCVDRIGFDWAAGVAALLLDGRRLAITLRADLAPPSVEERVLILDAVCSLLPYGCRTWLSAATWAGQTDHDLRLVFARRARGDQLEAALHGAPAAEPTGQARGYLQELRRLRAEKGSTAPLVAHLASLTAPLARHSQSQALTGLQEINLLAAVLDSVRSNLGDPVQVSRVLDMCGALGIDAAEHGELVTFLAHRAVRGYSAEEEAASKETLLRHWQLADVPSLVADLGRQRQRLADAKMDTQRWLRLAHGAENPVPGLFERLLHSVLAYEPDGSLPALHWYEWKADLLLAAQAEFDADTAAADPVLSASPEVGVAWLRRALGTGRPDMTAVTRLVRHNEARTGVTGRGSWARCLGALVGSLPVNAVDSADVDAFLAADSAAWLTGLRMSGFCGTTTALELLWHRLWEVASTAHGEADPVPWELREQLDQLVPAGPGASPGAADAARADLLLVRDGEMRRLRAVVTDRESYASTLNTALPDVDPDTHTRVIQALLGQRPDGASWDVIERLVALRASLRHHVLEALAERLARPDGVDWLAPELDRIPGAIRDLSNRPGLEWLPAVTEIRALVRGDSPAEALGAAMRRCCPEGDPPDWLLAEVAPWLAYGFPRVDDLAEAFDRGVAGGGVPRLYRAIGSGRLGGQLRDSVLVHSTSEAERWRRVADTVREGPATSGDAAQRTWSQQPPQPQQPPQSHQPQPPPSQQGYPPSHAQQGHRQQPDQGRYGESAPRNPPKPQSLPDAAAVYPALGTQGETRTTLPSDPQGRKRRAKEPKAPKSGWFGRQKRQP</sequence>
<dbReference type="Proteomes" id="UP001601288">
    <property type="component" value="Unassembled WGS sequence"/>
</dbReference>
<dbReference type="RefSeq" id="WP_358290269.1">
    <property type="nucleotide sequence ID" value="NZ_JBEYGJ010000042.1"/>
</dbReference>
<name>A0ABW6LN37_9ACTN</name>
<keyword evidence="3" id="KW-1185">Reference proteome</keyword>
<feature type="compositionally biased region" description="Polar residues" evidence="1">
    <location>
        <begin position="912"/>
        <end position="921"/>
    </location>
</feature>
<evidence type="ECO:0000313" key="2">
    <source>
        <dbReference type="EMBL" id="MFE9229829.1"/>
    </source>
</evidence>
<feature type="compositionally biased region" description="Basic and acidic residues" evidence="1">
    <location>
        <begin position="815"/>
        <end position="828"/>
    </location>
</feature>
<proteinExistence type="predicted"/>
<feature type="region of interest" description="Disordered" evidence="1">
    <location>
        <begin position="812"/>
        <end position="948"/>
    </location>
</feature>
<reference evidence="2 3" key="1">
    <citation type="submission" date="2024-10" db="EMBL/GenBank/DDBJ databases">
        <title>The Natural Products Discovery Center: Release of the First 8490 Sequenced Strains for Exploring Actinobacteria Biosynthetic Diversity.</title>
        <authorList>
            <person name="Kalkreuter E."/>
            <person name="Kautsar S.A."/>
            <person name="Yang D."/>
            <person name="Bader C.D."/>
            <person name="Teijaro C.N."/>
            <person name="Fluegel L."/>
            <person name="Davis C.M."/>
            <person name="Simpson J.R."/>
            <person name="Lauterbach L."/>
            <person name="Steele A.D."/>
            <person name="Gui C."/>
            <person name="Meng S."/>
            <person name="Li G."/>
            <person name="Viehrig K."/>
            <person name="Ye F."/>
            <person name="Su P."/>
            <person name="Kiefer A.F."/>
            <person name="Nichols A."/>
            <person name="Cepeda A.J."/>
            <person name="Yan W."/>
            <person name="Fan B."/>
            <person name="Jiang Y."/>
            <person name="Adhikari A."/>
            <person name="Zheng C.-J."/>
            <person name="Schuster L."/>
            <person name="Cowan T.M."/>
            <person name="Smanski M.J."/>
            <person name="Chevrette M.G."/>
            <person name="De Carvalho L.P.S."/>
            <person name="Shen B."/>
        </authorList>
    </citation>
    <scope>NUCLEOTIDE SEQUENCE [LARGE SCALE GENOMIC DNA]</scope>
    <source>
        <strain evidence="2 3">NPDC007066</strain>
    </source>
</reference>